<evidence type="ECO:0000259" key="1">
    <source>
        <dbReference type="Pfam" id="PF08401"/>
    </source>
</evidence>
<organism evidence="2 3">
    <name type="scientific">Tunturiibacter gelidiferens</name>
    <dbReference type="NCBI Taxonomy" id="3069689"/>
    <lineage>
        <taxon>Bacteria</taxon>
        <taxon>Pseudomonadati</taxon>
        <taxon>Acidobacteriota</taxon>
        <taxon>Terriglobia</taxon>
        <taxon>Terriglobales</taxon>
        <taxon>Acidobacteriaceae</taxon>
        <taxon>Tunturiibacter</taxon>
    </lineage>
</organism>
<dbReference type="EMBL" id="JACHEB010000003">
    <property type="protein sequence ID" value="MBB5327882.1"/>
    <property type="molecule type" value="Genomic_DNA"/>
</dbReference>
<gene>
    <name evidence="2" type="ORF">HDF14_001488</name>
</gene>
<dbReference type="RefSeq" id="WP_183974960.1">
    <property type="nucleotide sequence ID" value="NZ_JACHEB010000003.1"/>
</dbReference>
<dbReference type="AlphaFoldDB" id="A0A9X0QCM9"/>
<name>A0A9X0QCM9_9BACT</name>
<accession>A0A9X0QCM9</accession>
<evidence type="ECO:0000313" key="2">
    <source>
        <dbReference type="EMBL" id="MBB5327882.1"/>
    </source>
</evidence>
<proteinExistence type="predicted"/>
<evidence type="ECO:0000313" key="3">
    <source>
        <dbReference type="Proteomes" id="UP000535182"/>
    </source>
</evidence>
<protein>
    <recommendedName>
        <fullName evidence="1">N-terminal domain-containing protein</fullName>
    </recommendedName>
</protein>
<comment type="caution">
    <text evidence="2">The sequence shown here is derived from an EMBL/GenBank/DDBJ whole genome shotgun (WGS) entry which is preliminary data.</text>
</comment>
<reference evidence="2 3" key="1">
    <citation type="submission" date="2020-08" db="EMBL/GenBank/DDBJ databases">
        <title>Genomic Encyclopedia of Type Strains, Phase IV (KMG-V): Genome sequencing to study the core and pangenomes of soil and plant-associated prokaryotes.</title>
        <authorList>
            <person name="Whitman W."/>
        </authorList>
    </citation>
    <scope>NUCLEOTIDE SEQUENCE [LARGE SCALE GENOMIC DNA]</scope>
    <source>
        <strain evidence="2 3">X5P2</strain>
    </source>
</reference>
<keyword evidence="3" id="KW-1185">Reference proteome</keyword>
<dbReference type="Pfam" id="PF08401">
    <property type="entry name" value="ArdcN"/>
    <property type="match status" value="1"/>
</dbReference>
<dbReference type="InterPro" id="IPR013610">
    <property type="entry name" value="ArdC_N"/>
</dbReference>
<sequence length="303" mass="32897">MSSAANTTVIDSKKPTTKQELIAVNIKLLIEQLEAGHSEALTDYFTAMSRFHNYSFGNVLEIARQMPTATRVAGFWTWKNLGRSVNAGAKGIRILAPMVGARRKKDEEAEKDVTKQNTRVLLGFRNAYVFDISQTNGVELPIVHEVSGDPGENIERLIAFLKANNIAVAYNEKIAPALGMSYGGRIALLPGQSKAEEFSTLVHEAAHEMLHKAERRTATTKTVRETEAEAVAFVVGKAVGLVTGSAAADYIQLYHGNASLLAKSLEVIQQTASMILSALEPALEQDEDAMSASREQPELAEVA</sequence>
<dbReference type="GO" id="GO:0003697">
    <property type="term" value="F:single-stranded DNA binding"/>
    <property type="evidence" value="ECO:0007669"/>
    <property type="project" value="InterPro"/>
</dbReference>
<dbReference type="Proteomes" id="UP000535182">
    <property type="component" value="Unassembled WGS sequence"/>
</dbReference>
<feature type="domain" description="N-terminal" evidence="1">
    <location>
        <begin position="29"/>
        <end position="130"/>
    </location>
</feature>